<protein>
    <submittedName>
        <fullName evidence="2">Apple domain-containing protein</fullName>
    </submittedName>
</protein>
<reference evidence="2" key="1">
    <citation type="submission" date="2016-11" db="UniProtKB">
        <authorList>
            <consortium name="WormBaseParasite"/>
        </authorList>
    </citation>
    <scope>IDENTIFICATION</scope>
</reference>
<evidence type="ECO:0000313" key="2">
    <source>
        <dbReference type="WBParaSite" id="maker-uti_cns_0003532-snap-gene-0.2-mRNA-1"/>
    </source>
</evidence>
<dbReference type="Proteomes" id="UP000095280">
    <property type="component" value="Unplaced"/>
</dbReference>
<dbReference type="WBParaSite" id="maker-uti_cns_0003532-snap-gene-0.2-mRNA-1">
    <property type="protein sequence ID" value="maker-uti_cns_0003532-snap-gene-0.2-mRNA-1"/>
    <property type="gene ID" value="maker-uti_cns_0003532-snap-gene-0.2"/>
</dbReference>
<keyword evidence="1" id="KW-1185">Reference proteome</keyword>
<evidence type="ECO:0000313" key="1">
    <source>
        <dbReference type="Proteomes" id="UP000095280"/>
    </source>
</evidence>
<organism evidence="1 2">
    <name type="scientific">Macrostomum lignano</name>
    <dbReference type="NCBI Taxonomy" id="282301"/>
    <lineage>
        <taxon>Eukaryota</taxon>
        <taxon>Metazoa</taxon>
        <taxon>Spiralia</taxon>
        <taxon>Lophotrochozoa</taxon>
        <taxon>Platyhelminthes</taxon>
        <taxon>Rhabditophora</taxon>
        <taxon>Macrostomorpha</taxon>
        <taxon>Macrostomida</taxon>
        <taxon>Macrostomidae</taxon>
        <taxon>Macrostomum</taxon>
    </lineage>
</organism>
<accession>A0A1I8GWZ0</accession>
<sequence length="377" mass="40897">GSAPIHLGSLRIAILTGAASSEPVAASQRAGDGVSDDIGVQLEPRVLGCTAAAATSPAMLPLLLCLSLTVAASASKLTFEKTRRCPTAAASPLPHRLASKLQCAAACSRLPTCNAFHFDITTRLCYHGDACSQLEQWTDGDCDSYKYTDVLCGDCGERLQALFYKFSRSGLKNEVNPRLFCLKARAVGIDEDGAHFKGHSGSYLRTETPGFWKFFQFGAEYSVFVRARHQFDSGYKYYHNFDQCGSIFGSSFIQNDGYIYNVVKMNRLSDSRGSEASRLFSAAPSTLPTDGFYGQLSAGFVFNGTGHQNYYLNGTFTSIARVVTDPIAYSPSVFDCLTLGQSTVDAKCLNGTMYCYGLSTKALSLSEFLQLEQLCNQ</sequence>
<name>A0A1I8GWZ0_9PLAT</name>
<proteinExistence type="predicted"/>
<dbReference type="AlphaFoldDB" id="A0A1I8GWZ0"/>